<organism evidence="3 4">
    <name type="scientific">Streptomyces violaceoruber</name>
    <dbReference type="NCBI Taxonomy" id="1935"/>
    <lineage>
        <taxon>Bacteria</taxon>
        <taxon>Bacillati</taxon>
        <taxon>Actinomycetota</taxon>
        <taxon>Actinomycetes</taxon>
        <taxon>Kitasatosporales</taxon>
        <taxon>Streptomycetaceae</taxon>
        <taxon>Streptomyces</taxon>
        <taxon>Streptomyces violaceoruber group</taxon>
    </lineage>
</organism>
<feature type="compositionally biased region" description="Low complexity" evidence="1">
    <location>
        <begin position="32"/>
        <end position="51"/>
    </location>
</feature>
<dbReference type="AlphaFoldDB" id="A0A1V0UED2"/>
<keyword evidence="2" id="KW-0732">Signal</keyword>
<feature type="region of interest" description="Disordered" evidence="1">
    <location>
        <begin position="31"/>
        <end position="61"/>
    </location>
</feature>
<evidence type="ECO:0000256" key="1">
    <source>
        <dbReference type="SAM" id="MobiDB-lite"/>
    </source>
</evidence>
<name>A0A1V0UED2_STRVN</name>
<sequence>MTRSLRSGALTIAALTASFALAACGGDGGDTAKGSGTDASASATPSADGSGQPAGGGATDTAALEGTWTGLTDGKNVTLSVTSGKAVVVADRSVCHGDVKDMGGEPMFALSCKGGSDRTMGAIESVDAKKLVVSWDGGPKDSLVRAEAGKLPSGMPSLPDVSGLPEVPAP</sequence>
<reference evidence="3 4" key="1">
    <citation type="submission" date="2017-03" db="EMBL/GenBank/DDBJ databases">
        <title>Complete Genome Sequence of a natural compounds producer, Streptomyces violaceus S21.</title>
        <authorList>
            <person name="Zhong C."/>
            <person name="Zhao Z."/>
            <person name="Fu J."/>
            <person name="Zong G."/>
            <person name="Qin R."/>
            <person name="Cao G."/>
        </authorList>
    </citation>
    <scope>NUCLEOTIDE SEQUENCE [LARGE SCALE GENOMIC DNA]</scope>
    <source>
        <strain evidence="3 4">S21</strain>
    </source>
</reference>
<feature type="signal peptide" evidence="2">
    <location>
        <begin position="1"/>
        <end position="22"/>
    </location>
</feature>
<dbReference type="RefSeq" id="WP_030730001.1">
    <property type="nucleotide sequence ID" value="NZ_CP020570.1"/>
</dbReference>
<feature type="chain" id="PRO_5010742243" description="Lipoprotein" evidence="2">
    <location>
        <begin position="23"/>
        <end position="170"/>
    </location>
</feature>
<protein>
    <recommendedName>
        <fullName evidence="5">Lipoprotein</fullName>
    </recommendedName>
</protein>
<dbReference type="EMBL" id="CP020570">
    <property type="protein sequence ID" value="ARF63332.1"/>
    <property type="molecule type" value="Genomic_DNA"/>
</dbReference>
<proteinExistence type="predicted"/>
<evidence type="ECO:0000313" key="3">
    <source>
        <dbReference type="EMBL" id="ARF63332.1"/>
    </source>
</evidence>
<gene>
    <name evidence="3" type="ORF">B1H20_19600</name>
</gene>
<dbReference type="KEGG" id="svu:B1H20_19600"/>
<feature type="region of interest" description="Disordered" evidence="1">
    <location>
        <begin position="148"/>
        <end position="170"/>
    </location>
</feature>
<accession>A0A1V0UED2</accession>
<evidence type="ECO:0008006" key="5">
    <source>
        <dbReference type="Google" id="ProtNLM"/>
    </source>
</evidence>
<dbReference type="PROSITE" id="PS51257">
    <property type="entry name" value="PROKAR_LIPOPROTEIN"/>
    <property type="match status" value="1"/>
</dbReference>
<dbReference type="Proteomes" id="UP000192445">
    <property type="component" value="Chromosome"/>
</dbReference>
<dbReference type="OrthoDB" id="3483234at2"/>
<evidence type="ECO:0000313" key="4">
    <source>
        <dbReference type="Proteomes" id="UP000192445"/>
    </source>
</evidence>
<evidence type="ECO:0000256" key="2">
    <source>
        <dbReference type="SAM" id="SignalP"/>
    </source>
</evidence>
<dbReference type="STRING" id="1935.B1H20_19600"/>